<accession>H2XLN3</accession>
<sequence>MSQESGASKVLQRKNKLNQQQAKPKVWQYVGYKRCINRIFLRLRHVSEYIQSVASEMISHCFMFMETSMLSMQLVLMQEGHLM</sequence>
<organism evidence="2 3">
    <name type="scientific">Ciona intestinalis</name>
    <name type="common">Transparent sea squirt</name>
    <name type="synonym">Ascidia intestinalis</name>
    <dbReference type="NCBI Taxonomy" id="7719"/>
    <lineage>
        <taxon>Eukaryota</taxon>
        <taxon>Metazoa</taxon>
        <taxon>Chordata</taxon>
        <taxon>Tunicata</taxon>
        <taxon>Ascidiacea</taxon>
        <taxon>Phlebobranchia</taxon>
        <taxon>Cionidae</taxon>
        <taxon>Ciona</taxon>
    </lineage>
</organism>
<name>H2XLN3_CIOIN</name>
<dbReference type="HOGENOM" id="CLU_2541879_0_0_1"/>
<keyword evidence="3" id="KW-1185">Reference proteome</keyword>
<evidence type="ECO:0000256" key="1">
    <source>
        <dbReference type="SAM" id="MobiDB-lite"/>
    </source>
</evidence>
<evidence type="ECO:0000313" key="3">
    <source>
        <dbReference type="Proteomes" id="UP000008144"/>
    </source>
</evidence>
<dbReference type="InParanoid" id="H2XLN3"/>
<feature type="region of interest" description="Disordered" evidence="1">
    <location>
        <begin position="1"/>
        <end position="21"/>
    </location>
</feature>
<evidence type="ECO:0000313" key="2">
    <source>
        <dbReference type="Ensembl" id="ENSCINP00000030565.1"/>
    </source>
</evidence>
<reference evidence="3" key="1">
    <citation type="journal article" date="2002" name="Science">
        <title>The draft genome of Ciona intestinalis: insights into chordate and vertebrate origins.</title>
        <authorList>
            <person name="Dehal P."/>
            <person name="Satou Y."/>
            <person name="Campbell R.K."/>
            <person name="Chapman J."/>
            <person name="Degnan B."/>
            <person name="De Tomaso A."/>
            <person name="Davidson B."/>
            <person name="Di Gregorio A."/>
            <person name="Gelpke M."/>
            <person name="Goodstein D.M."/>
            <person name="Harafuji N."/>
            <person name="Hastings K.E."/>
            <person name="Ho I."/>
            <person name="Hotta K."/>
            <person name="Huang W."/>
            <person name="Kawashima T."/>
            <person name="Lemaire P."/>
            <person name="Martinez D."/>
            <person name="Meinertzhagen I.A."/>
            <person name="Necula S."/>
            <person name="Nonaka M."/>
            <person name="Putnam N."/>
            <person name="Rash S."/>
            <person name="Saiga H."/>
            <person name="Satake M."/>
            <person name="Terry A."/>
            <person name="Yamada L."/>
            <person name="Wang H.G."/>
            <person name="Awazu S."/>
            <person name="Azumi K."/>
            <person name="Boore J."/>
            <person name="Branno M."/>
            <person name="Chin-Bow S."/>
            <person name="DeSantis R."/>
            <person name="Doyle S."/>
            <person name="Francino P."/>
            <person name="Keys D.N."/>
            <person name="Haga S."/>
            <person name="Hayashi H."/>
            <person name="Hino K."/>
            <person name="Imai K.S."/>
            <person name="Inaba K."/>
            <person name="Kano S."/>
            <person name="Kobayashi K."/>
            <person name="Kobayashi M."/>
            <person name="Lee B.I."/>
            <person name="Makabe K.W."/>
            <person name="Manohar C."/>
            <person name="Matassi G."/>
            <person name="Medina M."/>
            <person name="Mochizuki Y."/>
            <person name="Mount S."/>
            <person name="Morishita T."/>
            <person name="Miura S."/>
            <person name="Nakayama A."/>
            <person name="Nishizaka S."/>
            <person name="Nomoto H."/>
            <person name="Ohta F."/>
            <person name="Oishi K."/>
            <person name="Rigoutsos I."/>
            <person name="Sano M."/>
            <person name="Sasaki A."/>
            <person name="Sasakura Y."/>
            <person name="Shoguchi E."/>
            <person name="Shin-i T."/>
            <person name="Spagnuolo A."/>
            <person name="Stainier D."/>
            <person name="Suzuki M.M."/>
            <person name="Tassy O."/>
            <person name="Takatori N."/>
            <person name="Tokuoka M."/>
            <person name="Yagi K."/>
            <person name="Yoshizaki F."/>
            <person name="Wada S."/>
            <person name="Zhang C."/>
            <person name="Hyatt P.D."/>
            <person name="Larimer F."/>
            <person name="Detter C."/>
            <person name="Doggett N."/>
            <person name="Glavina T."/>
            <person name="Hawkins T."/>
            <person name="Richardson P."/>
            <person name="Lucas S."/>
            <person name="Kohara Y."/>
            <person name="Levine M."/>
            <person name="Satoh N."/>
            <person name="Rokhsar D.S."/>
        </authorList>
    </citation>
    <scope>NUCLEOTIDE SEQUENCE [LARGE SCALE GENOMIC DNA]</scope>
</reference>
<protein>
    <submittedName>
        <fullName evidence="2">Uncharacterized protein</fullName>
    </submittedName>
</protein>
<reference evidence="2" key="4">
    <citation type="submission" date="2025-09" db="UniProtKB">
        <authorList>
            <consortium name="Ensembl"/>
        </authorList>
    </citation>
    <scope>IDENTIFICATION</scope>
</reference>
<dbReference type="Proteomes" id="UP000008144">
    <property type="component" value="Chromosome 3"/>
</dbReference>
<dbReference type="Ensembl" id="ENSCINT00000030307.1">
    <property type="protein sequence ID" value="ENSCINP00000030565.1"/>
    <property type="gene ID" value="ENSCING00000017943.1"/>
</dbReference>
<reference evidence="2" key="3">
    <citation type="submission" date="2025-08" db="UniProtKB">
        <authorList>
            <consortium name="Ensembl"/>
        </authorList>
    </citation>
    <scope>IDENTIFICATION</scope>
</reference>
<reference evidence="2" key="2">
    <citation type="journal article" date="2008" name="Genome Biol.">
        <title>Improved genome assembly and evidence-based global gene model set for the chordate Ciona intestinalis: new insight into intron and operon populations.</title>
        <authorList>
            <person name="Satou Y."/>
            <person name="Mineta K."/>
            <person name="Ogasawara M."/>
            <person name="Sasakura Y."/>
            <person name="Shoguchi E."/>
            <person name="Ueno K."/>
            <person name="Yamada L."/>
            <person name="Matsumoto J."/>
            <person name="Wasserscheid J."/>
            <person name="Dewar K."/>
            <person name="Wiley G.B."/>
            <person name="Macmil S.L."/>
            <person name="Roe B.A."/>
            <person name="Zeller R.W."/>
            <person name="Hastings K.E."/>
            <person name="Lemaire P."/>
            <person name="Lindquist E."/>
            <person name="Endo T."/>
            <person name="Hotta K."/>
            <person name="Inaba K."/>
        </authorList>
    </citation>
    <scope>NUCLEOTIDE SEQUENCE [LARGE SCALE GENOMIC DNA]</scope>
    <source>
        <strain evidence="2">wild type</strain>
    </source>
</reference>
<dbReference type="EMBL" id="EAAA01001693">
    <property type="status" value="NOT_ANNOTATED_CDS"/>
    <property type="molecule type" value="Genomic_DNA"/>
</dbReference>
<proteinExistence type="predicted"/>
<dbReference type="AlphaFoldDB" id="H2XLN3"/>